<keyword evidence="1" id="KW-0812">Transmembrane</keyword>
<dbReference type="GeneID" id="65341416"/>
<reference evidence="2" key="2">
    <citation type="journal article" date="2021" name="Insects">
        <title>Comparative Mitogenomic Analysis of Two Cuckoo Bees (Apoidea: Anthophila: Megachilidae) with Phylogenetic Implications.</title>
        <authorList>
            <person name="Lu H."/>
            <person name="He B."/>
            <person name="Hao Y."/>
            <person name="Zhou Z."/>
            <person name="Su C."/>
            <person name="Huang D."/>
        </authorList>
    </citation>
    <scope>NUCLEOTIDE SEQUENCE</scope>
</reference>
<proteinExistence type="predicted"/>
<name>A0A7T4WNX2_9HYME</name>
<keyword evidence="1" id="KW-0472">Membrane</keyword>
<feature type="transmembrane region" description="Helical" evidence="1">
    <location>
        <begin position="15"/>
        <end position="38"/>
    </location>
</feature>
<accession>A0A7T4WNX2</accession>
<geneLocation type="mitochondrion" evidence="2"/>
<evidence type="ECO:0000256" key="1">
    <source>
        <dbReference type="SAM" id="Phobius"/>
    </source>
</evidence>
<dbReference type="AlphaFoldDB" id="A0A7T4WNX2"/>
<dbReference type="RefSeq" id="YP_010131898.1">
    <property type="nucleotide sequence ID" value="NC_056370.1"/>
</dbReference>
<gene>
    <name evidence="2" type="primary">atp8</name>
</gene>
<protein>
    <submittedName>
        <fullName evidence="2">ATP synthase subunit 8</fullName>
    </submittedName>
</protein>
<reference evidence="2" key="1">
    <citation type="submission" date="2020-08" db="EMBL/GenBank/DDBJ databases">
        <authorList>
            <person name="Lu H.H."/>
            <person name="He B."/>
            <person name="Huang D.Y."/>
        </authorList>
    </citation>
    <scope>NUCLEOTIDE SEQUENCE</scope>
</reference>
<evidence type="ECO:0000313" key="2">
    <source>
        <dbReference type="EMBL" id="QQD78159.1"/>
    </source>
</evidence>
<dbReference type="EMBL" id="MT909816">
    <property type="protein sequence ID" value="QQD78159.1"/>
    <property type="molecule type" value="Genomic_DNA"/>
</dbReference>
<keyword evidence="1" id="KW-1133">Transmembrane helix</keyword>
<keyword evidence="2" id="KW-0496">Mitochondrion</keyword>
<sequence length="49" mass="6354">MPQMKPYNWTKLSSYSYFMLFINILKIYYTFLWIHMIYKNFKKNNKKWF</sequence>
<organism evidence="2">
    <name type="scientific">Euaspis polynesia</name>
    <dbReference type="NCBI Taxonomy" id="1352276"/>
    <lineage>
        <taxon>Eukaryota</taxon>
        <taxon>Metazoa</taxon>
        <taxon>Ecdysozoa</taxon>
        <taxon>Arthropoda</taxon>
        <taxon>Hexapoda</taxon>
        <taxon>Insecta</taxon>
        <taxon>Pterygota</taxon>
        <taxon>Neoptera</taxon>
        <taxon>Endopterygota</taxon>
        <taxon>Hymenoptera</taxon>
        <taxon>Apocrita</taxon>
        <taxon>Aculeata</taxon>
        <taxon>Apoidea</taxon>
        <taxon>Anthophila</taxon>
        <taxon>Megachilidae</taxon>
        <taxon>Megachilinae</taxon>
        <taxon>Euaspis</taxon>
    </lineage>
</organism>